<evidence type="ECO:0000256" key="2">
    <source>
        <dbReference type="ARBA" id="ARBA00022859"/>
    </source>
</evidence>
<dbReference type="InterPro" id="IPR002502">
    <property type="entry name" value="Amidase_domain"/>
</dbReference>
<dbReference type="AlphaFoldDB" id="A0ABD0KDD0"/>
<feature type="domain" description="Peptidoglycan recognition protein family" evidence="6">
    <location>
        <begin position="138"/>
        <end position="285"/>
    </location>
</feature>
<feature type="signal peptide" evidence="4">
    <location>
        <begin position="1"/>
        <end position="18"/>
    </location>
</feature>
<name>A0ABD0KDD0_9CAEN</name>
<comment type="caution">
    <text evidence="7">The sequence shown here is derived from an EMBL/GenBank/DDBJ whole genome shotgun (WGS) entry which is preliminary data.</text>
</comment>
<proteinExistence type="inferred from homology"/>
<feature type="compositionally biased region" description="Polar residues" evidence="3">
    <location>
        <begin position="114"/>
        <end position="123"/>
    </location>
</feature>
<dbReference type="PANTHER" id="PTHR11022">
    <property type="entry name" value="PEPTIDOGLYCAN RECOGNITION PROTEIN"/>
    <property type="match status" value="1"/>
</dbReference>
<keyword evidence="2" id="KW-0391">Immunity</keyword>
<feature type="chain" id="PRO_5044855827" evidence="4">
    <location>
        <begin position="19"/>
        <end position="314"/>
    </location>
</feature>
<evidence type="ECO:0000313" key="7">
    <source>
        <dbReference type="EMBL" id="KAK7484942.1"/>
    </source>
</evidence>
<evidence type="ECO:0000256" key="1">
    <source>
        <dbReference type="ARBA" id="ARBA00007553"/>
    </source>
</evidence>
<dbReference type="InterPro" id="IPR006619">
    <property type="entry name" value="PGRP_domain_met/bac"/>
</dbReference>
<dbReference type="Pfam" id="PF01510">
    <property type="entry name" value="Amidase_2"/>
    <property type="match status" value="1"/>
</dbReference>
<dbReference type="Gene3D" id="2.30.30.40">
    <property type="entry name" value="SH3 Domains"/>
    <property type="match status" value="1"/>
</dbReference>
<dbReference type="EMBL" id="JACVVK020000202">
    <property type="protein sequence ID" value="KAK7484942.1"/>
    <property type="molecule type" value="Genomic_DNA"/>
</dbReference>
<dbReference type="Proteomes" id="UP001519460">
    <property type="component" value="Unassembled WGS sequence"/>
</dbReference>
<evidence type="ECO:0000259" key="5">
    <source>
        <dbReference type="SMART" id="SM00644"/>
    </source>
</evidence>
<keyword evidence="8" id="KW-1185">Reference proteome</keyword>
<protein>
    <submittedName>
        <fullName evidence="7">Uncharacterized protein</fullName>
    </submittedName>
</protein>
<dbReference type="InterPro" id="IPR036505">
    <property type="entry name" value="Amidase/PGRP_sf"/>
</dbReference>
<sequence length="314" mass="33683">KLLPILIAAALLSTGAEAEQCACANVNVHLRSGPGITHNVVHTLLGSQCLTTDGQSQEVGSHTWLHLDYNGQSIWAAAEYLTVQDCDSVGNSSPMAKPNFALLEAGLAKCTQTSQTRGAQTRQASDHGSTHVQLPGCPPIITRDEWGARPPKTPPQTMPGVPIYVFIHHGAGTTCFDRESCIHKVQGYQNFHMNDPPSGRGWNDIGYNFVVGQDGNAYEARGWTAVGAHTKGYNTNGIAISVIGDFTDHVPNEAALDTVKQLIQCGLDNGKISPHYTLKGHRDVGTTACPGTAYYNLIQSWPHYVSGTGLWQGN</sequence>
<keyword evidence="4" id="KW-0732">Signal</keyword>
<dbReference type="InterPro" id="IPR015510">
    <property type="entry name" value="PGRP"/>
</dbReference>
<evidence type="ECO:0000259" key="6">
    <source>
        <dbReference type="SMART" id="SM00701"/>
    </source>
</evidence>
<dbReference type="GO" id="GO:0002376">
    <property type="term" value="P:immune system process"/>
    <property type="evidence" value="ECO:0007669"/>
    <property type="project" value="UniProtKB-KW"/>
</dbReference>
<organism evidence="7 8">
    <name type="scientific">Batillaria attramentaria</name>
    <dbReference type="NCBI Taxonomy" id="370345"/>
    <lineage>
        <taxon>Eukaryota</taxon>
        <taxon>Metazoa</taxon>
        <taxon>Spiralia</taxon>
        <taxon>Lophotrochozoa</taxon>
        <taxon>Mollusca</taxon>
        <taxon>Gastropoda</taxon>
        <taxon>Caenogastropoda</taxon>
        <taxon>Sorbeoconcha</taxon>
        <taxon>Cerithioidea</taxon>
        <taxon>Batillariidae</taxon>
        <taxon>Batillaria</taxon>
    </lineage>
</organism>
<dbReference type="FunFam" id="3.40.80.10:FF:000001">
    <property type="entry name" value="Peptidoglycan recognition protein 1"/>
    <property type="match status" value="1"/>
</dbReference>
<dbReference type="Gene3D" id="3.40.80.10">
    <property type="entry name" value="Peptidoglycan recognition protein-like"/>
    <property type="match status" value="1"/>
</dbReference>
<feature type="non-terminal residue" evidence="7">
    <location>
        <position position="1"/>
    </location>
</feature>
<feature type="domain" description="N-acetylmuramoyl-L-alanine amidase" evidence="5">
    <location>
        <begin position="150"/>
        <end position="291"/>
    </location>
</feature>
<dbReference type="PANTHER" id="PTHR11022:SF41">
    <property type="entry name" value="PEPTIDOGLYCAN-RECOGNITION PROTEIN LC-RELATED"/>
    <property type="match status" value="1"/>
</dbReference>
<feature type="region of interest" description="Disordered" evidence="3">
    <location>
        <begin position="114"/>
        <end position="136"/>
    </location>
</feature>
<comment type="similarity">
    <text evidence="1">Belongs to the N-acetylmuramoyl-L-alanine amidase 2 family.</text>
</comment>
<dbReference type="SMART" id="SM00644">
    <property type="entry name" value="Ami_2"/>
    <property type="match status" value="1"/>
</dbReference>
<dbReference type="CDD" id="cd06583">
    <property type="entry name" value="PGRP"/>
    <property type="match status" value="1"/>
</dbReference>
<gene>
    <name evidence="7" type="ORF">BaRGS_00023862</name>
</gene>
<evidence type="ECO:0000256" key="3">
    <source>
        <dbReference type="SAM" id="MobiDB-lite"/>
    </source>
</evidence>
<evidence type="ECO:0000313" key="8">
    <source>
        <dbReference type="Proteomes" id="UP001519460"/>
    </source>
</evidence>
<reference evidence="7 8" key="1">
    <citation type="journal article" date="2023" name="Sci. Data">
        <title>Genome assembly of the Korean intertidal mud-creeper Batillaria attramentaria.</title>
        <authorList>
            <person name="Patra A.K."/>
            <person name="Ho P.T."/>
            <person name="Jun S."/>
            <person name="Lee S.J."/>
            <person name="Kim Y."/>
            <person name="Won Y.J."/>
        </authorList>
    </citation>
    <scope>NUCLEOTIDE SEQUENCE [LARGE SCALE GENOMIC DNA]</scope>
    <source>
        <strain evidence="7">Wonlab-2016</strain>
    </source>
</reference>
<evidence type="ECO:0000256" key="4">
    <source>
        <dbReference type="SAM" id="SignalP"/>
    </source>
</evidence>
<dbReference type="SUPFAM" id="SSF55846">
    <property type="entry name" value="N-acetylmuramoyl-L-alanine amidase-like"/>
    <property type="match status" value="1"/>
</dbReference>
<dbReference type="SMART" id="SM00701">
    <property type="entry name" value="PGRP"/>
    <property type="match status" value="1"/>
</dbReference>
<accession>A0ABD0KDD0</accession>